<dbReference type="EMBL" id="OX459969">
    <property type="protein sequence ID" value="CAI9173469.1"/>
    <property type="molecule type" value="Genomic_DNA"/>
</dbReference>
<gene>
    <name evidence="2" type="ORF">MRATA1EN1_LOCUS22431</name>
</gene>
<evidence type="ECO:0000313" key="2">
    <source>
        <dbReference type="EMBL" id="CAI9173469.1"/>
    </source>
</evidence>
<feature type="compositionally biased region" description="Polar residues" evidence="1">
    <location>
        <begin position="1"/>
        <end position="17"/>
    </location>
</feature>
<proteinExistence type="predicted"/>
<keyword evidence="3" id="KW-1185">Reference proteome</keyword>
<evidence type="ECO:0000313" key="3">
    <source>
        <dbReference type="Proteomes" id="UP001176941"/>
    </source>
</evidence>
<evidence type="ECO:0000256" key="1">
    <source>
        <dbReference type="SAM" id="MobiDB-lite"/>
    </source>
</evidence>
<accession>A0ABN8ZI90</accession>
<protein>
    <submittedName>
        <fullName evidence="2">Uncharacterized protein</fullName>
    </submittedName>
</protein>
<sequence length="192" mass="20551">MQHQQHQSALSCEQPGTTVEAPPDPNGKACLSTGVLLWGHGSSRPWPPVWEVLAEGGPASLPVERLQQGQRLCPAHGHGLAQTSLAGTALTPGPREASGLPPPSLFCRHLQEPPWPNPILFMRRQRKQLLLFRLSLSTPGPHQGVKAKGPLLCVLCESTDPPTRARSTDPRLPGALVTEAQPAPASLVLQQN</sequence>
<organism evidence="2 3">
    <name type="scientific">Rangifer tarandus platyrhynchus</name>
    <name type="common">Svalbard reindeer</name>
    <dbReference type="NCBI Taxonomy" id="3082113"/>
    <lineage>
        <taxon>Eukaryota</taxon>
        <taxon>Metazoa</taxon>
        <taxon>Chordata</taxon>
        <taxon>Craniata</taxon>
        <taxon>Vertebrata</taxon>
        <taxon>Euteleostomi</taxon>
        <taxon>Mammalia</taxon>
        <taxon>Eutheria</taxon>
        <taxon>Laurasiatheria</taxon>
        <taxon>Artiodactyla</taxon>
        <taxon>Ruminantia</taxon>
        <taxon>Pecora</taxon>
        <taxon>Cervidae</taxon>
        <taxon>Odocoileinae</taxon>
        <taxon>Rangifer</taxon>
    </lineage>
</organism>
<feature type="region of interest" description="Disordered" evidence="1">
    <location>
        <begin position="1"/>
        <end position="26"/>
    </location>
</feature>
<reference evidence="2" key="1">
    <citation type="submission" date="2023-04" db="EMBL/GenBank/DDBJ databases">
        <authorList>
            <consortium name="ELIXIR-Norway"/>
        </authorList>
    </citation>
    <scope>NUCLEOTIDE SEQUENCE [LARGE SCALE GENOMIC DNA]</scope>
</reference>
<name>A0ABN8ZI90_RANTA</name>
<dbReference type="Proteomes" id="UP001176941">
    <property type="component" value="Chromosome 33"/>
</dbReference>